<evidence type="ECO:0000259" key="4">
    <source>
        <dbReference type="Pfam" id="PF18276"/>
    </source>
</evidence>
<dbReference type="InterPro" id="IPR040840">
    <property type="entry name" value="TcA_TcB_BD"/>
</dbReference>
<dbReference type="Pfam" id="PF03538">
    <property type="entry name" value="VRP1"/>
    <property type="match status" value="1"/>
</dbReference>
<dbReference type="Pfam" id="PF20220">
    <property type="entry name" value="ABC_toxin_N"/>
    <property type="match status" value="1"/>
</dbReference>
<gene>
    <name evidence="7" type="ordered locus">TMO_d0016</name>
</gene>
<reference evidence="7 8" key="1">
    <citation type="journal article" date="2012" name="J. Am. Chem. Soc.">
        <title>Bacterial biosynthesis and maturation of the didemnin anti-cancer agents.</title>
        <authorList>
            <person name="Xu Y."/>
            <person name="Kersten R.D."/>
            <person name="Nam S.J."/>
            <person name="Lu L."/>
            <person name="Al-Suwailem A.M."/>
            <person name="Zheng H."/>
            <person name="Fenical W."/>
            <person name="Dorrestein P.C."/>
            <person name="Moore B.S."/>
            <person name="Qian P.Y."/>
        </authorList>
    </citation>
    <scope>NUCLEOTIDE SEQUENCE [LARGE SCALE GENOMIC DNA]</scope>
    <source>
        <strain evidence="7 8">KA081020-065</strain>
    </source>
</reference>
<dbReference type="Pfam" id="PF18276">
    <property type="entry name" value="TcA_TcB_BD"/>
    <property type="match status" value="1"/>
</dbReference>
<dbReference type="EMBL" id="CP003240">
    <property type="protein sequence ID" value="AFK57568.1"/>
    <property type="molecule type" value="Genomic_DNA"/>
</dbReference>
<evidence type="ECO:0000256" key="2">
    <source>
        <dbReference type="SAM" id="Coils"/>
    </source>
</evidence>
<evidence type="ECO:0000313" key="7">
    <source>
        <dbReference type="EMBL" id="AFK57568.1"/>
    </source>
</evidence>
<feature type="coiled-coil region" evidence="2">
    <location>
        <begin position="2220"/>
        <end position="2254"/>
    </location>
</feature>
<dbReference type="InterPro" id="IPR018003">
    <property type="entry name" value="Insecticidal_toxin/plasmid_vir"/>
</dbReference>
<keyword evidence="1" id="KW-0843">Virulence</keyword>
<keyword evidence="8" id="KW-1185">Reference proteome</keyword>
<feature type="region of interest" description="Disordered" evidence="3">
    <location>
        <begin position="1"/>
        <end position="27"/>
    </location>
</feature>
<geneLocation type="plasmid" evidence="7 8">
    <name>pTM4</name>
</geneLocation>
<feature type="domain" description="ABC toxin N-terminal" evidence="6">
    <location>
        <begin position="1056"/>
        <end position="1180"/>
    </location>
</feature>
<sequence length="2534" mass="276470">MNSPIGTPERHMARSAVETASSPRRYQSRAARVAEKRALRQSGLKVSQAIPFAEMATDPLYQRIAAATCPEALKADLARFGLENAAEVAACTSLPGLNRLLSRRAGKGEVPAKGEVPGAATQAFFDRARGEAIRSYRLMRHILAVKDPMNLGLRHTGSDLPVEMEQVVRSAGGQVYARPSSLQSSQSPAAYLRYLYRIAMGLNQEIGITPPERGARRLEMRRPDLARLVLSETSLKQEIATIELVDEVLAAGLGAIDIRMTFYPIALPFDEPASATRAALGQIGGTTLNDIAARTSRSVFPLRADLCLASDQAGLLGLTGAVDEASGGGSEIALLTEDTGIPPESHPTTLSGLYGVTNELETSTAVKLMARLDLDFDRLVQLLGLYVVHQENGRPVAQKDYATSFFDNKAPFQLITRGGHTYVYLSSIDVAPPELRGFNYLARLHHATGLEFHHLNWLLACPGVSEAGNPGAAWDRAARRHLTATGLRVLAGWRLYRDAFDLGPEAYAALFGEICPFWRADMVVAGAEGVTPGLEQTEISFLRTLFGEDAPALHQTITEAATPIDDTGLADMVCRGLRLSAVELDALADALDADFALKTVVDARGLGALYRLATVFRMVGWPLLSGLRLVTLVSGQSTPDNQLLRGLTVRNETADGTARLCTALDQIIELARWMTEAELSPDALLALLTPATTGGPRASEADRRWLDDLAAAVAPVLGRADSFRGFETWDSRDAPAVTIPGEAWHEHMRTAGALYREAGVFYPDMDRAAMSAICRDFLRDGHAVDPDLDGNIVRLDRLLTRLEKARDAQALTLERALRTFGTTLTASGAGALVIWAQTTSLDALDALLAGADDINAQLRLRELQRHAAAVDALALGDVDLQILAWRPDWLAPKAAESGADRQRPRALCLEQLVACHRFATLQVGAATDDAWLGYLTVARDGRPGPEATAEDIAIWRTACNDMLAILLGCPAVDVLDYLAVLAGPDGVADDLETVDAVARHARLAEDLRIGGADLVVFREVGSPRACGDWMAAATAAQAGLARFKGGSQMAGFRRALAEVKRDALVAAYMCTTIAADPDLAAEVTDREALYGHLLLDVQVTSAVPTSRLVEATSALQLYISRALNGLERGVGFVDRPALAAEWRLNRYYRQWEANQKLLLYPQNYIEPELRQITSPEFDDLLRAISGGDVSEDGVEAAVTAYMTGLADCCDLSLCSIYVERGGGSTSGHAIYHFLATAHWESGRFFYRKLTVDYTAIAALAGPSQYLKALDWTFWQEVTVPKTHDLLSDVTLCFFLNRYYLFWLEIEERKGEASDSDAVSWRIHPRYMRCDANALTGVTHAPGLFIDGDTAGGTELLIIDGAFHWQGQKPGLNGTYQPLGLPNVFSYGVLAAEAVDGESGAILVSFGVSLADDPMSDAPQTVRQTVLHMRLTEKWADAILVLDDDIDTMFQDAAPAGYKSIYPRIAAEDPVVADQYTVTNTYEGAQFLGNYYEYNRPAGQPVALGVVINYGGSKDVIVTTNFSPAPLGSSTLGTVRVSAYLGHRRYLRRVYNSTAQDSSWTALRETRPAEIHMKMTMTYEVPGAPPKTFESDWLGGPTALYKDDFPDMPFKDMATAETEHVRDETIEGIAALPSEWSFETATNAVLTVNVTIRIIPADLVFSLLVKGEPVNLVRSPSSEFSYLDVSAGKFNLRPAEGKSNTGWALGDAHGGHNFVHIMDREDTPNAGTLLLLNASPALRSLAETMPRPGGCASLFTAGNQALSEDLGSFVEAFGQTLREAYPKDATSLDPARTPAPLFDFDGAYGGYGWEIFYHIPSALAAGYVNDGQYDKAIGWLEKIFDPGAGQPWRVAPLIGASMPADHSAFDTGDVIVDPDRIATDYPFYYQQAAIRHYLEAMLADGDAAYEQQSQETLQQAKAIYVAAKQLFNERLPEILDAVTNKPWTNPTLGEVSVNGYGGFLPPYNQALRDLYDAIEARLANLRQWLDIDGNPLNVPLLSAPIDPRALQKAAKAALTLGQRDSQEEAEQDPRVDFTTLARSAKLYIGNLQTTSNRLLAALEKLDGATVGRAEKDVEEKKILRSAAIQDLTLAAAEKEVQIKQANLGGANSALAFHLGSVLVSLGALNSFAAIDAGKKSVEFVYGKAKLRYDMIRAVVFSNFPNIYGTAAGGRRAEQGAIANILGMLTSEILYDSKKSAIDKYKESSQKIIDQVKNTTDLTTKVASASLELQKAKDARDEQSKKREALDADLADLEDIRTVKANSFANLDFYKWLVDDLKSLFEEEWATTQDFCKLLVRLYEYETGETNGPSFIKTTSFGGDYQRLNAPYWLALDVERLEAAYFRSILDQQSQSATMRIAISELPAPGGDGSALTTLIEQGETYFELTDEMFDALYPGQYDRRIQSLRVRFPGLESAGLSPHARLTQIANTRYATRERDPRRGGRIRKDRYALQSIVISTPTIDTATLDYPEGSLKRFQNTGVESRWHLVLPAVLELRRHKNGAGRTRAWHEAASRHVQALRPHLDDVVFEVTFSGRW</sequence>
<evidence type="ECO:0000313" key="8">
    <source>
        <dbReference type="Proteomes" id="UP000005258"/>
    </source>
</evidence>
<keyword evidence="2" id="KW-0175">Coiled coil</keyword>
<evidence type="ECO:0000259" key="5">
    <source>
        <dbReference type="Pfam" id="PF18413"/>
    </source>
</evidence>
<dbReference type="HOGENOM" id="CLU_000823_0_0_5"/>
<protein>
    <submittedName>
        <fullName evidence="7">Toxin complex protein</fullName>
    </submittedName>
</protein>
<dbReference type="InterPro" id="IPR041079">
    <property type="entry name" value="Neuraminidase-like"/>
</dbReference>
<evidence type="ECO:0000259" key="6">
    <source>
        <dbReference type="Pfam" id="PF20220"/>
    </source>
</evidence>
<name>I3TXT0_TISMK</name>
<organism evidence="7 8">
    <name type="scientific">Tistrella mobilis (strain KA081020-065)</name>
    <dbReference type="NCBI Taxonomy" id="1110502"/>
    <lineage>
        <taxon>Bacteria</taxon>
        <taxon>Pseudomonadati</taxon>
        <taxon>Pseudomonadota</taxon>
        <taxon>Alphaproteobacteria</taxon>
        <taxon>Geminicoccales</taxon>
        <taxon>Geminicoccaceae</taxon>
        <taxon>Tistrella</taxon>
    </lineage>
</organism>
<keyword evidence="7" id="KW-0614">Plasmid</keyword>
<dbReference type="Pfam" id="PF18413">
    <property type="entry name" value="Neuraminidase"/>
    <property type="match status" value="1"/>
</dbReference>
<evidence type="ECO:0000256" key="3">
    <source>
        <dbReference type="SAM" id="MobiDB-lite"/>
    </source>
</evidence>
<dbReference type="KEGG" id="tmo:TMO_d0016"/>
<accession>I3TXT0</accession>
<proteinExistence type="predicted"/>
<dbReference type="Proteomes" id="UP000005258">
    <property type="component" value="Plasmid pTM4"/>
</dbReference>
<evidence type="ECO:0000256" key="1">
    <source>
        <dbReference type="ARBA" id="ARBA00023026"/>
    </source>
</evidence>
<dbReference type="InterPro" id="IPR046839">
    <property type="entry name" value="ABC_toxin_N"/>
</dbReference>
<feature type="domain" description="Tc toxin complex TcA C-terminal TcB-binding" evidence="4">
    <location>
        <begin position="2237"/>
        <end position="2489"/>
    </location>
</feature>
<feature type="domain" description="Neuraminidase-like" evidence="5">
    <location>
        <begin position="1211"/>
        <end position="1329"/>
    </location>
</feature>